<accession>A0AAP0LGF9</accession>
<dbReference type="Proteomes" id="UP001420932">
    <property type="component" value="Unassembled WGS sequence"/>
</dbReference>
<dbReference type="Pfam" id="PF00657">
    <property type="entry name" value="Lipase_GDSL"/>
    <property type="match status" value="1"/>
</dbReference>
<keyword evidence="5" id="KW-1185">Reference proteome</keyword>
<dbReference type="AlphaFoldDB" id="A0AAP0LGF9"/>
<dbReference type="InterPro" id="IPR001087">
    <property type="entry name" value="GDSL"/>
</dbReference>
<dbReference type="InterPro" id="IPR051058">
    <property type="entry name" value="GDSL_Est/Lipase"/>
</dbReference>
<comment type="similarity">
    <text evidence="1">Belongs to the 'GDSL' lipolytic enzyme family.</text>
</comment>
<dbReference type="PANTHER" id="PTHR45648:SF7">
    <property type="entry name" value="OS12G0126100 PROTEIN"/>
    <property type="match status" value="1"/>
</dbReference>
<dbReference type="Gene3D" id="3.40.50.1110">
    <property type="entry name" value="SGNH hydrolase"/>
    <property type="match status" value="1"/>
</dbReference>
<organism evidence="4 5">
    <name type="scientific">Stephania yunnanensis</name>
    <dbReference type="NCBI Taxonomy" id="152371"/>
    <lineage>
        <taxon>Eukaryota</taxon>
        <taxon>Viridiplantae</taxon>
        <taxon>Streptophyta</taxon>
        <taxon>Embryophyta</taxon>
        <taxon>Tracheophyta</taxon>
        <taxon>Spermatophyta</taxon>
        <taxon>Magnoliopsida</taxon>
        <taxon>Ranunculales</taxon>
        <taxon>Menispermaceae</taxon>
        <taxon>Menispermoideae</taxon>
        <taxon>Cissampelideae</taxon>
        <taxon>Stephania</taxon>
    </lineage>
</organism>
<keyword evidence="3" id="KW-0443">Lipid metabolism</keyword>
<protein>
    <recommendedName>
        <fullName evidence="6">GDSL esterase/lipase</fullName>
    </recommendedName>
</protein>
<proteinExistence type="inferred from homology"/>
<reference evidence="4 5" key="1">
    <citation type="submission" date="2024-01" db="EMBL/GenBank/DDBJ databases">
        <title>Genome assemblies of Stephania.</title>
        <authorList>
            <person name="Yang L."/>
        </authorList>
    </citation>
    <scope>NUCLEOTIDE SEQUENCE [LARGE SCALE GENOMIC DNA]</scope>
    <source>
        <strain evidence="4">YNDBR</strain>
        <tissue evidence="4">Leaf</tissue>
    </source>
</reference>
<evidence type="ECO:0000256" key="2">
    <source>
        <dbReference type="ARBA" id="ARBA00022801"/>
    </source>
</evidence>
<evidence type="ECO:0000256" key="3">
    <source>
        <dbReference type="ARBA" id="ARBA00022963"/>
    </source>
</evidence>
<dbReference type="PANTHER" id="PTHR45648">
    <property type="entry name" value="GDSL LIPASE/ACYLHYDROLASE FAMILY PROTEIN (AFU_ORTHOLOGUE AFUA_4G14700)"/>
    <property type="match status" value="1"/>
</dbReference>
<gene>
    <name evidence="4" type="ORF">Syun_002801</name>
</gene>
<name>A0AAP0LGF9_9MAGN</name>
<sequence length="229" mass="25219">MGLPKIPPLYAGNGTIEGLMSGLNFGSSKATILNTPANGIGFQALNQQLRQAIETFQILQLQLGHQNAGHLIQSSSVFYLSLGKDDYINLFFLDRHHHSSSGVVRQKHGSPSFPRILVNQITQAIKDLYNANARKIICVGIGPLGCAPRSLWEAYDSSTTKVSDGDNYCVKEINDAILEYNAILSQRLYNLSLELLDAQIIFCDAYQGMMEIITRPALYGLTSRVDDPD</sequence>
<evidence type="ECO:0000256" key="1">
    <source>
        <dbReference type="ARBA" id="ARBA00008668"/>
    </source>
</evidence>
<keyword evidence="2" id="KW-0378">Hydrolase</keyword>
<dbReference type="InterPro" id="IPR036514">
    <property type="entry name" value="SGNH_hydro_sf"/>
</dbReference>
<keyword evidence="3" id="KW-0442">Lipid degradation</keyword>
<dbReference type="GO" id="GO:0016042">
    <property type="term" value="P:lipid catabolic process"/>
    <property type="evidence" value="ECO:0007669"/>
    <property type="project" value="UniProtKB-KW"/>
</dbReference>
<evidence type="ECO:0008006" key="6">
    <source>
        <dbReference type="Google" id="ProtNLM"/>
    </source>
</evidence>
<evidence type="ECO:0000313" key="4">
    <source>
        <dbReference type="EMBL" id="KAK9170661.1"/>
    </source>
</evidence>
<evidence type="ECO:0000313" key="5">
    <source>
        <dbReference type="Proteomes" id="UP001420932"/>
    </source>
</evidence>
<dbReference type="GO" id="GO:0016788">
    <property type="term" value="F:hydrolase activity, acting on ester bonds"/>
    <property type="evidence" value="ECO:0007669"/>
    <property type="project" value="InterPro"/>
</dbReference>
<dbReference type="EMBL" id="JBBNAF010000001">
    <property type="protein sequence ID" value="KAK9170661.1"/>
    <property type="molecule type" value="Genomic_DNA"/>
</dbReference>
<comment type="caution">
    <text evidence="4">The sequence shown here is derived from an EMBL/GenBank/DDBJ whole genome shotgun (WGS) entry which is preliminary data.</text>
</comment>